<dbReference type="Pfam" id="PF00294">
    <property type="entry name" value="PfkB"/>
    <property type="match status" value="1"/>
</dbReference>
<gene>
    <name evidence="5" type="ORF">HDF10_001710</name>
</gene>
<evidence type="ECO:0000256" key="1">
    <source>
        <dbReference type="ARBA" id="ARBA00010688"/>
    </source>
</evidence>
<dbReference type="InterPro" id="IPR050306">
    <property type="entry name" value="PfkB_Carbo_kinase"/>
</dbReference>
<evidence type="ECO:0000256" key="2">
    <source>
        <dbReference type="ARBA" id="ARBA00022679"/>
    </source>
</evidence>
<dbReference type="InterPro" id="IPR011611">
    <property type="entry name" value="PfkB_dom"/>
</dbReference>
<dbReference type="Gene3D" id="3.40.1190.20">
    <property type="match status" value="1"/>
</dbReference>
<comment type="similarity">
    <text evidence="1">Belongs to the carbohydrate kinase PfkB family.</text>
</comment>
<dbReference type="AlphaFoldDB" id="A0A7W8J718"/>
<evidence type="ECO:0000259" key="4">
    <source>
        <dbReference type="Pfam" id="PF00294"/>
    </source>
</evidence>
<dbReference type="PANTHER" id="PTHR43085">
    <property type="entry name" value="HEXOKINASE FAMILY MEMBER"/>
    <property type="match status" value="1"/>
</dbReference>
<keyword evidence="2 5" id="KW-0808">Transferase</keyword>
<reference evidence="5 6" key="1">
    <citation type="submission" date="2020-08" db="EMBL/GenBank/DDBJ databases">
        <title>Genomic Encyclopedia of Type Strains, Phase IV (KMG-V): Genome sequencing to study the core and pangenomes of soil and plant-associated prokaryotes.</title>
        <authorList>
            <person name="Whitman W."/>
        </authorList>
    </citation>
    <scope>NUCLEOTIDE SEQUENCE [LARGE SCALE GENOMIC DNA]</scope>
    <source>
        <strain evidence="5 6">M8US30</strain>
    </source>
</reference>
<evidence type="ECO:0000256" key="3">
    <source>
        <dbReference type="ARBA" id="ARBA00022777"/>
    </source>
</evidence>
<evidence type="ECO:0000313" key="5">
    <source>
        <dbReference type="EMBL" id="MBB5343735.1"/>
    </source>
</evidence>
<protein>
    <submittedName>
        <fullName evidence="5">Fructokinase</fullName>
        <ecNumber evidence="5">2.7.1.4</ecNumber>
    </submittedName>
</protein>
<dbReference type="SUPFAM" id="SSF53613">
    <property type="entry name" value="Ribokinase-like"/>
    <property type="match status" value="1"/>
</dbReference>
<organism evidence="5 6">
    <name type="scientific">Tunturiibacter lichenicola</name>
    <dbReference type="NCBI Taxonomy" id="2051959"/>
    <lineage>
        <taxon>Bacteria</taxon>
        <taxon>Pseudomonadati</taxon>
        <taxon>Acidobacteriota</taxon>
        <taxon>Terriglobia</taxon>
        <taxon>Terriglobales</taxon>
        <taxon>Acidobacteriaceae</taxon>
        <taxon>Tunturiibacter</taxon>
    </lineage>
</organism>
<dbReference type="InterPro" id="IPR029056">
    <property type="entry name" value="Ribokinase-like"/>
</dbReference>
<feature type="domain" description="Carbohydrate kinase PfkB" evidence="4">
    <location>
        <begin position="23"/>
        <end position="290"/>
    </location>
</feature>
<dbReference type="Proteomes" id="UP000569092">
    <property type="component" value="Unassembled WGS sequence"/>
</dbReference>
<dbReference type="PANTHER" id="PTHR43085:SF57">
    <property type="entry name" value="CARBOHYDRATE KINASE PFKB DOMAIN-CONTAINING PROTEIN"/>
    <property type="match status" value="1"/>
</dbReference>
<proteinExistence type="inferred from homology"/>
<keyword evidence="3" id="KW-0418">Kinase</keyword>
<name>A0A7W8J718_9BACT</name>
<dbReference type="CDD" id="cd01167">
    <property type="entry name" value="bac_FRK"/>
    <property type="match status" value="1"/>
</dbReference>
<dbReference type="GO" id="GO:0008865">
    <property type="term" value="F:fructokinase activity"/>
    <property type="evidence" value="ECO:0007669"/>
    <property type="project" value="UniProtKB-EC"/>
</dbReference>
<comment type="caution">
    <text evidence="5">The sequence shown here is derived from an EMBL/GenBank/DDBJ whole genome shotgun (WGS) entry which is preliminary data.</text>
</comment>
<sequence length="310" mass="34059">MKEPIVMVGLGELLWDFLPSKRALGGAPTNFAYMANVLGDQGIVASRVGKDILGEEACDVIDSLGLTTSYVQHDGEHETGSAGVLLDPSGLPTFTIKESVAWDFLEWTSAWDELSRRADVVCYGSLAQRSPSSANTIDRFLSNTQKGALKIFDINLRQSFYTKGVLQKLFLQADIVKLTDEEMWRVGSMFLSDGRHDEERLAKRLQSEFDLQLVCVTRGDQGSLLVSKSKVVEHPGLTVKVMDTVGAGDAFTACLAHEFVRGRSLTDISESANRFAAWVVTQVGAMPKMESKELRQLLAGPDRPSKQKQV</sequence>
<accession>A0A7W8J718</accession>
<evidence type="ECO:0000313" key="6">
    <source>
        <dbReference type="Proteomes" id="UP000569092"/>
    </source>
</evidence>
<dbReference type="EMBL" id="JACHDZ010000002">
    <property type="protein sequence ID" value="MBB5343735.1"/>
    <property type="molecule type" value="Genomic_DNA"/>
</dbReference>
<dbReference type="EC" id="2.7.1.4" evidence="5"/>